<evidence type="ECO:0000256" key="1">
    <source>
        <dbReference type="ARBA" id="ARBA00005254"/>
    </source>
</evidence>
<accession>X0PRJ2</accession>
<comment type="similarity">
    <text evidence="1">Belongs to the enoyl-CoA hydratase/isomerase family.</text>
</comment>
<evidence type="ECO:0000259" key="4">
    <source>
        <dbReference type="Pfam" id="PF22622"/>
    </source>
</evidence>
<dbReference type="EMBL" id="BAWF01000022">
    <property type="protein sequence ID" value="GAF45529.1"/>
    <property type="molecule type" value="Genomic_DNA"/>
</dbReference>
<dbReference type="GO" id="GO:0003857">
    <property type="term" value="F:(3S)-3-hydroxyacyl-CoA dehydrogenase (NAD+) activity"/>
    <property type="evidence" value="ECO:0007669"/>
    <property type="project" value="TreeGrafter"/>
</dbReference>
<evidence type="ECO:0000313" key="6">
    <source>
        <dbReference type="Proteomes" id="UP000019491"/>
    </source>
</evidence>
<dbReference type="CDD" id="cd03448">
    <property type="entry name" value="HDE_HSD"/>
    <property type="match status" value="1"/>
</dbReference>
<evidence type="ECO:0000313" key="5">
    <source>
        <dbReference type="EMBL" id="GAF45529.1"/>
    </source>
</evidence>
<dbReference type="PANTHER" id="PTHR13078">
    <property type="entry name" value="PEROXISOMAL MULTIFUNCTIONAL ENZYME TYPE 2-RELATED"/>
    <property type="match status" value="1"/>
</dbReference>
<dbReference type="InterPro" id="IPR054357">
    <property type="entry name" value="MFE-2_N"/>
</dbReference>
<dbReference type="Pfam" id="PF01575">
    <property type="entry name" value="MaoC_dehydratas"/>
    <property type="match status" value="1"/>
</dbReference>
<dbReference type="OrthoDB" id="5522043at2"/>
<dbReference type="GO" id="GO:0044594">
    <property type="term" value="F:17-beta-hydroxysteroid dehydrogenase (NAD+) activity"/>
    <property type="evidence" value="ECO:0007669"/>
    <property type="project" value="TreeGrafter"/>
</dbReference>
<dbReference type="GO" id="GO:0006635">
    <property type="term" value="P:fatty acid beta-oxidation"/>
    <property type="evidence" value="ECO:0007669"/>
    <property type="project" value="TreeGrafter"/>
</dbReference>
<sequence>MTLDLEIVGVQSEPAERSWTESDVALYALAVGAGHNDPLLELDFTTENSTGVETHVLPTFANLIIAGGVPAIGTYDPAGVVHAEQSFHLNHPLPPSGCARSTTTVTGIYDKGSAALVTWESTAVDVATDAELATVQTSIFIRGAGGFGGDRGPSPTSSMPEREPDMQVVTETRPEQALLYRLTGDRNPLHSDPEFAKRGGFSQPILHGMCTYGYTGRLLLHALCASDVRRFHSMTGRFTEPVLPGQDLTVHIWETATGHGANGFTDSPIRTAHFRTTSNGVTVLDRGRLTYTA</sequence>
<dbReference type="GO" id="GO:0004300">
    <property type="term" value="F:enoyl-CoA hydratase activity"/>
    <property type="evidence" value="ECO:0007669"/>
    <property type="project" value="TreeGrafter"/>
</dbReference>
<reference evidence="5 6" key="1">
    <citation type="submission" date="2014-02" db="EMBL/GenBank/DDBJ databases">
        <title>Whole genome shotgun sequence of Rhodococcus wratislaviensis NBRC 100605.</title>
        <authorList>
            <person name="Hosoyama A."/>
            <person name="Tsuchikane K."/>
            <person name="Yoshida I."/>
            <person name="Ohji S."/>
            <person name="Ichikawa N."/>
            <person name="Yamazoe A."/>
            <person name="Fujita N."/>
        </authorList>
    </citation>
    <scope>NUCLEOTIDE SEQUENCE [LARGE SCALE GENOMIC DNA]</scope>
    <source>
        <strain evidence="5 6">NBRC 100605</strain>
    </source>
</reference>
<gene>
    <name evidence="5" type="ORF">RW1_022_01090</name>
</gene>
<evidence type="ECO:0000256" key="2">
    <source>
        <dbReference type="SAM" id="MobiDB-lite"/>
    </source>
</evidence>
<dbReference type="Proteomes" id="UP000019491">
    <property type="component" value="Unassembled WGS sequence"/>
</dbReference>
<protein>
    <submittedName>
        <fullName evidence="5">Putative enoyl-CoA hydratase</fullName>
    </submittedName>
</protein>
<dbReference type="Gene3D" id="3.10.129.10">
    <property type="entry name" value="Hotdog Thioesterase"/>
    <property type="match status" value="2"/>
</dbReference>
<dbReference type="InterPro" id="IPR002539">
    <property type="entry name" value="MaoC-like_dom"/>
</dbReference>
<dbReference type="SUPFAM" id="SSF54637">
    <property type="entry name" value="Thioesterase/thiol ester dehydrase-isomerase"/>
    <property type="match status" value="2"/>
</dbReference>
<dbReference type="RefSeq" id="WP_037232102.1">
    <property type="nucleotide sequence ID" value="NZ_BAWF01000022.1"/>
</dbReference>
<dbReference type="Pfam" id="PF22622">
    <property type="entry name" value="MFE-2_hydrat-2_N"/>
    <property type="match status" value="1"/>
</dbReference>
<dbReference type="AlphaFoldDB" id="X0PRJ2"/>
<keyword evidence="6" id="KW-1185">Reference proteome</keyword>
<feature type="domain" description="Peroxisomal multifunctional enzyme type 2-like N-terminal" evidence="4">
    <location>
        <begin position="19"/>
        <end position="143"/>
    </location>
</feature>
<dbReference type="InterPro" id="IPR029069">
    <property type="entry name" value="HotDog_dom_sf"/>
</dbReference>
<name>X0PRJ2_RHOWR</name>
<evidence type="ECO:0000259" key="3">
    <source>
        <dbReference type="Pfam" id="PF01575"/>
    </source>
</evidence>
<proteinExistence type="inferred from homology"/>
<comment type="caution">
    <text evidence="5">The sequence shown here is derived from an EMBL/GenBank/DDBJ whole genome shotgun (WGS) entry which is preliminary data.</text>
</comment>
<feature type="region of interest" description="Disordered" evidence="2">
    <location>
        <begin position="146"/>
        <end position="168"/>
    </location>
</feature>
<feature type="domain" description="MaoC-like" evidence="3">
    <location>
        <begin position="158"/>
        <end position="257"/>
    </location>
</feature>
<dbReference type="PANTHER" id="PTHR13078:SF56">
    <property type="entry name" value="PEROXISOMAL MULTIFUNCTIONAL ENZYME TYPE 2"/>
    <property type="match status" value="1"/>
</dbReference>
<organism evidence="5 6">
    <name type="scientific">Rhodococcus wratislaviensis NBRC 100605</name>
    <dbReference type="NCBI Taxonomy" id="1219028"/>
    <lineage>
        <taxon>Bacteria</taxon>
        <taxon>Bacillati</taxon>
        <taxon>Actinomycetota</taxon>
        <taxon>Actinomycetes</taxon>
        <taxon>Mycobacteriales</taxon>
        <taxon>Nocardiaceae</taxon>
        <taxon>Rhodococcus</taxon>
    </lineage>
</organism>